<sequence length="318" mass="34061">MPRLVYFDKSHPTKTLFQTVLSTRIQTKNAMKIGSVTGWAGLFITVLFISCQDNDNSQPTGFDVAASTGAEDAGTQSATLKLNKAASSDVTVAFALKGTAALNGDYTLLTPSPLTVKAGSSVAQIDFKIIDDSVIEATDKKLTFEITSVTGQTLDTNSDRLSYTYTITDNDKIPTDGMQVDLTWDLGEGVDIDAANLDLYLVYNVVVENNQVTSLDVNQDVYSEKTSGFESYVIGSAVKDTEYYVAAVYHEGNVAVPFTLGFSTTANGTKQSTGSFTTSDVGSALFYGPIQKSGNTFSRLAAPQLVKYKLNAKVLNGL</sequence>
<dbReference type="KEGG" id="chk:D4L85_11370"/>
<dbReference type="AlphaFoldDB" id="A0A385SQB2"/>
<dbReference type="SUPFAM" id="SSF141072">
    <property type="entry name" value="CalX-like"/>
    <property type="match status" value="1"/>
</dbReference>
<name>A0A385SQB2_9BACT</name>
<organism evidence="1 2">
    <name type="scientific">Chryseolinea soli</name>
    <dbReference type="NCBI Taxonomy" id="2321403"/>
    <lineage>
        <taxon>Bacteria</taxon>
        <taxon>Pseudomonadati</taxon>
        <taxon>Bacteroidota</taxon>
        <taxon>Cytophagia</taxon>
        <taxon>Cytophagales</taxon>
        <taxon>Fulvivirgaceae</taxon>
        <taxon>Chryseolinea</taxon>
    </lineage>
</organism>
<accession>A0A385SQB2</accession>
<proteinExistence type="predicted"/>
<dbReference type="EMBL" id="CP032382">
    <property type="protein sequence ID" value="AYB31138.1"/>
    <property type="molecule type" value="Genomic_DNA"/>
</dbReference>
<dbReference type="InterPro" id="IPR038081">
    <property type="entry name" value="CalX-like_sf"/>
</dbReference>
<protein>
    <submittedName>
        <fullName evidence="1">Uncharacterized protein</fullName>
    </submittedName>
</protein>
<reference evidence="2" key="1">
    <citation type="submission" date="2018-09" db="EMBL/GenBank/DDBJ databases">
        <title>Chryseolinea sp. KIS68-18 isolated from soil.</title>
        <authorList>
            <person name="Weon H.-Y."/>
            <person name="Kwon S.-W."/>
            <person name="Lee S.A."/>
        </authorList>
    </citation>
    <scope>NUCLEOTIDE SEQUENCE [LARGE SCALE GENOMIC DNA]</scope>
    <source>
        <strain evidence="2">KIS68-18</strain>
    </source>
</reference>
<gene>
    <name evidence="1" type="ORF">D4L85_11370</name>
</gene>
<keyword evidence="2" id="KW-1185">Reference proteome</keyword>
<evidence type="ECO:0000313" key="1">
    <source>
        <dbReference type="EMBL" id="AYB31138.1"/>
    </source>
</evidence>
<dbReference type="Gene3D" id="2.60.40.2030">
    <property type="match status" value="1"/>
</dbReference>
<dbReference type="Proteomes" id="UP000266183">
    <property type="component" value="Chromosome"/>
</dbReference>
<evidence type="ECO:0000313" key="2">
    <source>
        <dbReference type="Proteomes" id="UP000266183"/>
    </source>
</evidence>